<dbReference type="InterPro" id="IPR033177">
    <property type="entry name" value="PSD-B"/>
</dbReference>
<comment type="cofactor">
    <cofactor evidence="1">
        <name>pyruvate</name>
        <dbReference type="ChEBI" id="CHEBI:15361"/>
    </cofactor>
</comment>
<protein>
    <recommendedName>
        <fullName evidence="3">phosphatidylserine decarboxylase</fullName>
        <ecNumber evidence="3">4.1.1.65</ecNumber>
    </recommendedName>
</protein>
<keyword evidence="4" id="KW-0444">Lipid biosynthesis</keyword>
<dbReference type="NCBIfam" id="TIGR00163">
    <property type="entry name" value="PS_decarb"/>
    <property type="match status" value="1"/>
</dbReference>
<keyword evidence="7" id="KW-0865">Zymogen</keyword>
<keyword evidence="5" id="KW-0210">Decarboxylase</keyword>
<sequence length="261" mass="30480">MHYTNFISHLFEKITHCAFPRKMQVFINRTYVKFFGINMEEFDTLESYPTLNALFTRSFVKQREFDKTTTTMIAPCDSLIMEFGECQNDLAMQIKGKAYAISDFVTKNLEDGFFYINFYLSPKDYHRFHAPINLKVKSVNFINGMLLPVHRKSLEKNDNLFNKNKRVVLECIDDFENPFYLVAIGALNVGRIQIHIIPEIVNLKENKSFIFKESYLLKKGDEIGCFEMGSTIVVLSKNWEYSIKNKEKIHFGECIGSHKRG</sequence>
<keyword evidence="6" id="KW-0443">Lipid metabolism</keyword>
<dbReference type="GO" id="GO:0004609">
    <property type="term" value="F:phosphatidylserine decarboxylase activity"/>
    <property type="evidence" value="ECO:0007669"/>
    <property type="project" value="UniProtKB-EC"/>
</dbReference>
<dbReference type="EC" id="4.1.1.65" evidence="3"/>
<reference evidence="13 14" key="1">
    <citation type="submission" date="2017-06" db="EMBL/GenBank/DDBJ databases">
        <title>Complete genome of Helicobacter apodemus.</title>
        <authorList>
            <person name="Cho S."/>
        </authorList>
    </citation>
    <scope>NUCLEOTIDE SEQUENCE [LARGE SCALE GENOMIC DNA]</scope>
    <source>
        <strain evidence="14">SNUVETPUB-15-01</strain>
    </source>
</reference>
<evidence type="ECO:0000256" key="12">
    <source>
        <dbReference type="ARBA" id="ARBA00024326"/>
    </source>
</evidence>
<dbReference type="KEGG" id="had:CDV25_01575"/>
<dbReference type="Pfam" id="PF02666">
    <property type="entry name" value="PS_Dcarbxylase"/>
    <property type="match status" value="1"/>
</dbReference>
<dbReference type="AlphaFoldDB" id="A0A2U8FBM3"/>
<dbReference type="RefSeq" id="WP_108910486.1">
    <property type="nucleotide sequence ID" value="NZ_CP021886.1"/>
</dbReference>
<accession>A0A2U8FBM3</accession>
<evidence type="ECO:0000256" key="2">
    <source>
        <dbReference type="ARBA" id="ARBA00005189"/>
    </source>
</evidence>
<gene>
    <name evidence="13" type="ORF">CDV25_01575</name>
</gene>
<proteinExistence type="predicted"/>
<comment type="pathway">
    <text evidence="12">Phospholipid metabolism; phosphatidylethanolamine biosynthesis.</text>
</comment>
<evidence type="ECO:0000313" key="13">
    <source>
        <dbReference type="EMBL" id="AWI33593.1"/>
    </source>
</evidence>
<evidence type="ECO:0000256" key="7">
    <source>
        <dbReference type="ARBA" id="ARBA00023145"/>
    </source>
</evidence>
<evidence type="ECO:0000256" key="10">
    <source>
        <dbReference type="ARBA" id="ARBA00023264"/>
    </source>
</evidence>
<evidence type="ECO:0000256" key="4">
    <source>
        <dbReference type="ARBA" id="ARBA00022516"/>
    </source>
</evidence>
<evidence type="ECO:0000256" key="9">
    <source>
        <dbReference type="ARBA" id="ARBA00023239"/>
    </source>
</evidence>
<dbReference type="PANTHER" id="PTHR10067">
    <property type="entry name" value="PHOSPHATIDYLSERINE DECARBOXYLASE"/>
    <property type="match status" value="1"/>
</dbReference>
<dbReference type="PANTHER" id="PTHR10067:SF6">
    <property type="entry name" value="PHOSPHATIDYLSERINE DECARBOXYLASE PROENZYME, MITOCHONDRIAL"/>
    <property type="match status" value="1"/>
</dbReference>
<organism evidence="13 14">
    <name type="scientific">Helicobacter apodemus</name>
    <dbReference type="NCBI Taxonomy" id="135569"/>
    <lineage>
        <taxon>Bacteria</taxon>
        <taxon>Pseudomonadati</taxon>
        <taxon>Campylobacterota</taxon>
        <taxon>Epsilonproteobacteria</taxon>
        <taxon>Campylobacterales</taxon>
        <taxon>Helicobacteraceae</taxon>
        <taxon>Helicobacter</taxon>
    </lineage>
</organism>
<evidence type="ECO:0000256" key="1">
    <source>
        <dbReference type="ARBA" id="ARBA00001928"/>
    </source>
</evidence>
<evidence type="ECO:0000256" key="11">
    <source>
        <dbReference type="ARBA" id="ARBA00023317"/>
    </source>
</evidence>
<dbReference type="Proteomes" id="UP000244890">
    <property type="component" value="Chromosome"/>
</dbReference>
<keyword evidence="10" id="KW-1208">Phospholipid metabolism</keyword>
<keyword evidence="9" id="KW-0456">Lyase</keyword>
<keyword evidence="8" id="KW-0594">Phospholipid biosynthesis</keyword>
<name>A0A2U8FBM3_9HELI</name>
<dbReference type="UniPathway" id="UPA00558"/>
<evidence type="ECO:0000313" key="14">
    <source>
        <dbReference type="Proteomes" id="UP000244890"/>
    </source>
</evidence>
<comment type="pathway">
    <text evidence="2">Lipid metabolism.</text>
</comment>
<keyword evidence="11" id="KW-0670">Pyruvate</keyword>
<evidence type="ECO:0000256" key="8">
    <source>
        <dbReference type="ARBA" id="ARBA00023209"/>
    </source>
</evidence>
<evidence type="ECO:0000256" key="5">
    <source>
        <dbReference type="ARBA" id="ARBA00022793"/>
    </source>
</evidence>
<dbReference type="EMBL" id="CP021886">
    <property type="protein sequence ID" value="AWI33593.1"/>
    <property type="molecule type" value="Genomic_DNA"/>
</dbReference>
<dbReference type="OrthoDB" id="9802030at2"/>
<evidence type="ECO:0000256" key="6">
    <source>
        <dbReference type="ARBA" id="ARBA00023098"/>
    </source>
</evidence>
<dbReference type="GO" id="GO:0006646">
    <property type="term" value="P:phosphatidylethanolamine biosynthetic process"/>
    <property type="evidence" value="ECO:0007669"/>
    <property type="project" value="UniProtKB-UniPathway"/>
</dbReference>
<evidence type="ECO:0000256" key="3">
    <source>
        <dbReference type="ARBA" id="ARBA00012243"/>
    </source>
</evidence>
<dbReference type="InterPro" id="IPR003817">
    <property type="entry name" value="PS_Dcarbxylase"/>
</dbReference>
<dbReference type="NCBIfam" id="NF003038">
    <property type="entry name" value="PRK03934.1"/>
    <property type="match status" value="1"/>
</dbReference>